<comment type="caution">
    <text evidence="1">The sequence shown here is derived from an EMBL/GenBank/DDBJ whole genome shotgun (WGS) entry which is preliminary data.</text>
</comment>
<protein>
    <submittedName>
        <fullName evidence="1">Uncharacterized protein</fullName>
    </submittedName>
</protein>
<name>A0ABN9S6T9_9DINO</name>
<keyword evidence="2" id="KW-1185">Reference proteome</keyword>
<dbReference type="EMBL" id="CAUYUJ010009748">
    <property type="protein sequence ID" value="CAK0827571.1"/>
    <property type="molecule type" value="Genomic_DNA"/>
</dbReference>
<dbReference type="Proteomes" id="UP001189429">
    <property type="component" value="Unassembled WGS sequence"/>
</dbReference>
<evidence type="ECO:0000313" key="1">
    <source>
        <dbReference type="EMBL" id="CAK0827571.1"/>
    </source>
</evidence>
<proteinExistence type="predicted"/>
<sequence length="105" mass="12047">MCLRTAQNDARGHEQGQRRLNHLLVQFHGVFNTLDQHARTDCMMVVDMVGLEKVFPHSLGNRNGFLVLVDERVDPDHDAIRSFIGSHRMVNHFMNNSWASMCMPS</sequence>
<organism evidence="1 2">
    <name type="scientific">Prorocentrum cordatum</name>
    <dbReference type="NCBI Taxonomy" id="2364126"/>
    <lineage>
        <taxon>Eukaryota</taxon>
        <taxon>Sar</taxon>
        <taxon>Alveolata</taxon>
        <taxon>Dinophyceae</taxon>
        <taxon>Prorocentrales</taxon>
        <taxon>Prorocentraceae</taxon>
        <taxon>Prorocentrum</taxon>
    </lineage>
</organism>
<gene>
    <name evidence="1" type="ORF">PCOR1329_LOCUS27077</name>
</gene>
<evidence type="ECO:0000313" key="2">
    <source>
        <dbReference type="Proteomes" id="UP001189429"/>
    </source>
</evidence>
<reference evidence="1" key="1">
    <citation type="submission" date="2023-10" db="EMBL/GenBank/DDBJ databases">
        <authorList>
            <person name="Chen Y."/>
            <person name="Shah S."/>
            <person name="Dougan E. K."/>
            <person name="Thang M."/>
            <person name="Chan C."/>
        </authorList>
    </citation>
    <scope>NUCLEOTIDE SEQUENCE [LARGE SCALE GENOMIC DNA]</scope>
</reference>
<accession>A0ABN9S6T9</accession>